<accession>A0AAV8TB41</accession>
<feature type="region of interest" description="Disordered" evidence="1">
    <location>
        <begin position="1"/>
        <end position="24"/>
    </location>
</feature>
<dbReference type="PANTHER" id="PTHR31865:SF22">
    <property type="entry name" value="DUF1685 FAMILY PROTEIN"/>
    <property type="match status" value="1"/>
</dbReference>
<proteinExistence type="predicted"/>
<evidence type="ECO:0000313" key="2">
    <source>
        <dbReference type="EMBL" id="KAJ8763410.1"/>
    </source>
</evidence>
<dbReference type="InterPro" id="IPR012881">
    <property type="entry name" value="DUF1685"/>
</dbReference>
<dbReference type="Pfam" id="PF07939">
    <property type="entry name" value="DUF1685"/>
    <property type="match status" value="1"/>
</dbReference>
<gene>
    <name evidence="2" type="ORF">K2173_002293</name>
</gene>
<dbReference type="EMBL" id="JAIWQS010000005">
    <property type="protein sequence ID" value="KAJ8763410.1"/>
    <property type="molecule type" value="Genomic_DNA"/>
</dbReference>
<evidence type="ECO:0000256" key="1">
    <source>
        <dbReference type="SAM" id="MobiDB-lite"/>
    </source>
</evidence>
<organism evidence="2 3">
    <name type="scientific">Erythroxylum novogranatense</name>
    <dbReference type="NCBI Taxonomy" id="1862640"/>
    <lineage>
        <taxon>Eukaryota</taxon>
        <taxon>Viridiplantae</taxon>
        <taxon>Streptophyta</taxon>
        <taxon>Embryophyta</taxon>
        <taxon>Tracheophyta</taxon>
        <taxon>Spermatophyta</taxon>
        <taxon>Magnoliopsida</taxon>
        <taxon>eudicotyledons</taxon>
        <taxon>Gunneridae</taxon>
        <taxon>Pentapetalae</taxon>
        <taxon>rosids</taxon>
        <taxon>fabids</taxon>
        <taxon>Malpighiales</taxon>
        <taxon>Erythroxylaceae</taxon>
        <taxon>Erythroxylum</taxon>
    </lineage>
</organism>
<dbReference type="Proteomes" id="UP001159364">
    <property type="component" value="Linkage Group LG05"/>
</dbReference>
<reference evidence="2 3" key="1">
    <citation type="submission" date="2021-09" db="EMBL/GenBank/DDBJ databases">
        <title>Genomic insights and catalytic innovation underlie evolution of tropane alkaloids biosynthesis.</title>
        <authorList>
            <person name="Wang Y.-J."/>
            <person name="Tian T."/>
            <person name="Huang J.-P."/>
            <person name="Huang S.-X."/>
        </authorList>
    </citation>
    <scope>NUCLEOTIDE SEQUENCE [LARGE SCALE GENOMIC DNA]</scope>
    <source>
        <strain evidence="2">KIB-2018</strain>
        <tissue evidence="2">Leaf</tissue>
    </source>
</reference>
<name>A0AAV8TB41_9ROSI</name>
<sequence length="144" mass="15998">MRKSGATPKVLNNGSPDGEREKTWLRLKGNNNARRLRRVKSVTDVDLEELKACIELGFGFSPDSPELNPKLSDTLPALGLYCAVERQYSNSLSRSSSESSVYSHGDNGSTSSIFDQDDAPEMVKTKLRQWAQVVACSVRQLYRS</sequence>
<comment type="caution">
    <text evidence="2">The sequence shown here is derived from an EMBL/GenBank/DDBJ whole genome shotgun (WGS) entry which is preliminary data.</text>
</comment>
<protein>
    <submittedName>
        <fullName evidence="2">Uncharacterized protein</fullName>
    </submittedName>
</protein>
<dbReference type="AlphaFoldDB" id="A0AAV8TB41"/>
<evidence type="ECO:0000313" key="3">
    <source>
        <dbReference type="Proteomes" id="UP001159364"/>
    </source>
</evidence>
<keyword evidence="3" id="KW-1185">Reference proteome</keyword>
<feature type="compositionally biased region" description="Low complexity" evidence="1">
    <location>
        <begin position="91"/>
        <end position="103"/>
    </location>
</feature>
<feature type="region of interest" description="Disordered" evidence="1">
    <location>
        <begin position="91"/>
        <end position="115"/>
    </location>
</feature>
<dbReference type="PANTHER" id="PTHR31865">
    <property type="entry name" value="OSJNBA0071G03.3 PROTEIN"/>
    <property type="match status" value="1"/>
</dbReference>